<dbReference type="GO" id="GO:0016971">
    <property type="term" value="F:flavin-dependent sulfhydryl oxidase activity"/>
    <property type="evidence" value="ECO:0007669"/>
    <property type="project" value="InterPro"/>
</dbReference>
<dbReference type="Pfam" id="PF04777">
    <property type="entry name" value="Evr1_Alr"/>
    <property type="match status" value="1"/>
</dbReference>
<dbReference type="Gene3D" id="1.20.120.310">
    <property type="entry name" value="ERV/ALR sulfhydryl oxidase domain"/>
    <property type="match status" value="1"/>
</dbReference>
<evidence type="ECO:0000313" key="13">
    <source>
        <dbReference type="Proteomes" id="UP000663828"/>
    </source>
</evidence>
<feature type="signal peptide" evidence="9">
    <location>
        <begin position="1"/>
        <end position="20"/>
    </location>
</feature>
<dbReference type="Proteomes" id="UP000663852">
    <property type="component" value="Unassembled WGS sequence"/>
</dbReference>
<dbReference type="AlphaFoldDB" id="A0A815VZR7"/>
<dbReference type="PANTHER" id="PTHR22897">
    <property type="entry name" value="QUIESCIN Q6-RELATED SULFHYDRYL OXIDASE"/>
    <property type="match status" value="1"/>
</dbReference>
<dbReference type="Gene3D" id="3.40.30.10">
    <property type="entry name" value="Glutaredoxin"/>
    <property type="match status" value="1"/>
</dbReference>
<dbReference type="PROSITE" id="PS51324">
    <property type="entry name" value="ERV_ALR"/>
    <property type="match status" value="1"/>
</dbReference>
<dbReference type="OrthoDB" id="6419603at2759"/>
<proteinExistence type="predicted"/>
<keyword evidence="5 7" id="KW-0560">Oxidoreductase</keyword>
<dbReference type="SUPFAM" id="SSF52833">
    <property type="entry name" value="Thioredoxin-like"/>
    <property type="match status" value="1"/>
</dbReference>
<dbReference type="GO" id="GO:0006457">
    <property type="term" value="P:protein folding"/>
    <property type="evidence" value="ECO:0007669"/>
    <property type="project" value="TreeGrafter"/>
</dbReference>
<feature type="region of interest" description="Disordered" evidence="8">
    <location>
        <begin position="625"/>
        <end position="644"/>
    </location>
</feature>
<comment type="cofactor">
    <cofactor evidence="1 7">
        <name>FAD</name>
        <dbReference type="ChEBI" id="CHEBI:57692"/>
    </cofactor>
</comment>
<keyword evidence="6" id="KW-1015">Disulfide bond</keyword>
<protein>
    <recommendedName>
        <fullName evidence="7">Sulfhydryl oxidase</fullName>
        <ecNumber evidence="7">1.8.3.2</ecNumber>
    </recommendedName>
</protein>
<dbReference type="EMBL" id="CAJNOJ010000236">
    <property type="protein sequence ID" value="CAF1322316.1"/>
    <property type="molecule type" value="Genomic_DNA"/>
</dbReference>
<accession>A0A815VZR7</accession>
<evidence type="ECO:0000313" key="12">
    <source>
        <dbReference type="EMBL" id="CAF1542081.1"/>
    </source>
</evidence>
<keyword evidence="13" id="KW-1185">Reference proteome</keyword>
<reference evidence="12" key="1">
    <citation type="submission" date="2021-02" db="EMBL/GenBank/DDBJ databases">
        <authorList>
            <person name="Nowell W R."/>
        </authorList>
    </citation>
    <scope>NUCLEOTIDE SEQUENCE</scope>
</reference>
<evidence type="ECO:0000256" key="6">
    <source>
        <dbReference type="ARBA" id="ARBA00023157"/>
    </source>
</evidence>
<evidence type="ECO:0000256" key="3">
    <source>
        <dbReference type="ARBA" id="ARBA00022729"/>
    </source>
</evidence>
<dbReference type="GO" id="GO:0005615">
    <property type="term" value="C:extracellular space"/>
    <property type="evidence" value="ECO:0007669"/>
    <property type="project" value="TreeGrafter"/>
</dbReference>
<dbReference type="GO" id="GO:0003756">
    <property type="term" value="F:protein disulfide isomerase activity"/>
    <property type="evidence" value="ECO:0007669"/>
    <property type="project" value="TreeGrafter"/>
</dbReference>
<dbReference type="CDD" id="cd02961">
    <property type="entry name" value="PDI_a_family"/>
    <property type="match status" value="1"/>
</dbReference>
<evidence type="ECO:0000256" key="4">
    <source>
        <dbReference type="ARBA" id="ARBA00022827"/>
    </source>
</evidence>
<keyword evidence="4 7" id="KW-0274">FAD</keyword>
<evidence type="ECO:0000256" key="7">
    <source>
        <dbReference type="RuleBase" id="RU371123"/>
    </source>
</evidence>
<dbReference type="Gene3D" id="1.20.120.1960">
    <property type="entry name" value="QSOX sulfhydryl oxidase domain"/>
    <property type="match status" value="1"/>
</dbReference>
<keyword evidence="3 9" id="KW-0732">Signal</keyword>
<evidence type="ECO:0000256" key="8">
    <source>
        <dbReference type="SAM" id="MobiDB-lite"/>
    </source>
</evidence>
<evidence type="ECO:0000256" key="1">
    <source>
        <dbReference type="ARBA" id="ARBA00001974"/>
    </source>
</evidence>
<evidence type="ECO:0000256" key="9">
    <source>
        <dbReference type="SAM" id="SignalP"/>
    </source>
</evidence>
<comment type="caution">
    <text evidence="12">The sequence shown here is derived from an EMBL/GenBank/DDBJ whole genome shotgun (WGS) entry which is preliminary data.</text>
</comment>
<comment type="catalytic activity">
    <reaction evidence="7">
        <text>2 R'C(R)SH + O2 = R'C(R)S-S(R)CR' + H2O2</text>
        <dbReference type="Rhea" id="RHEA:17357"/>
        <dbReference type="ChEBI" id="CHEBI:15379"/>
        <dbReference type="ChEBI" id="CHEBI:16240"/>
        <dbReference type="ChEBI" id="CHEBI:16520"/>
        <dbReference type="ChEBI" id="CHEBI:17412"/>
        <dbReference type="EC" id="1.8.3.2"/>
    </reaction>
</comment>
<sequence>MLVSHLYLFAVFLLFSLSSSYIVEDDGHWPWHKTKYLTRTNWTSALKADTSTSKVRQPVWIVFYYLTYCGFCKLAEPGWEAAAQYATGWSRYLRLGAYDCASESSSQNDICEDEGYPQWRIFCPLTNSTQLAFNSERRSGNVKPEDILMWSIKKLNKIAHVCYGKTWPVRHVIEPQSLDDLNRVIPPNYKNFQLFVSDDILLYSLYVLNNSKTVYKEPIFRLHTKNPVKSGVSLWKGSRNEHGEITLEPMDWTQAMKQFVLNVHNSSHSDKLESEKPGALRPTLTDVDSTVVWMVNKDLRRKLPTLFEDVKSWLNVLHTYYPGSESVKTFLYDLINFMNDRTTLTSKELQNYINSTSIIKLPDIKFDHCNGSDPTKRGYTCGLWLLFHSMTVKQALLAEDNKLPSDAKPIDVIVPIREFVRKFFLCEECVKHFTNMTSNAEHEIPSYKENVLYLWRGHNKVNERLRNEELSSDPAWPKVPFPTKQECNTCVRQVDENNDATEFDENEVYNYLKEKLFHLNIPCDSTWMRMNTSNSQHSVADLLPYGISGRMATILTKQHVSDEDLQIMDRDDVEHLFKNEYGFTFRDRKQFWNIVQKIQISENTNRKTEEIAHSPESLEHVYGFVEEEEKEESTDSKQHQLSHSNHLFENKVTSNIDDDDDKHSNSSSHLSISSGYIFTYPTILPSFSSSITHALQTNTIHKQWAAFINELARWVMSIKPCLREQHEYRAIGQTLYEKYPNIGTAGPKPWSFLCRSLSQRIRTERWQRRKAITMKNRKESQRKTLDRNNDMADFEILI</sequence>
<feature type="chain" id="PRO_5035688024" description="Sulfhydryl oxidase" evidence="9">
    <location>
        <begin position="21"/>
        <end position="798"/>
    </location>
</feature>
<organism evidence="12 13">
    <name type="scientific">Adineta ricciae</name>
    <name type="common">Rotifer</name>
    <dbReference type="NCBI Taxonomy" id="249248"/>
    <lineage>
        <taxon>Eukaryota</taxon>
        <taxon>Metazoa</taxon>
        <taxon>Spiralia</taxon>
        <taxon>Gnathifera</taxon>
        <taxon>Rotifera</taxon>
        <taxon>Eurotatoria</taxon>
        <taxon>Bdelloidea</taxon>
        <taxon>Adinetida</taxon>
        <taxon>Adinetidae</taxon>
        <taxon>Adineta</taxon>
    </lineage>
</organism>
<gene>
    <name evidence="11" type="ORF">EDS130_LOCUS31729</name>
    <name evidence="12" type="ORF">XAT740_LOCUS42258</name>
</gene>
<dbReference type="InterPro" id="IPR036774">
    <property type="entry name" value="ERV/ALR_sulphydryl_oxid_sf"/>
</dbReference>
<dbReference type="InterPro" id="IPR036249">
    <property type="entry name" value="Thioredoxin-like_sf"/>
</dbReference>
<evidence type="ECO:0000259" key="10">
    <source>
        <dbReference type="PROSITE" id="PS51324"/>
    </source>
</evidence>
<dbReference type="PANTHER" id="PTHR22897:SF8">
    <property type="entry name" value="SULFHYDRYL OXIDASE"/>
    <property type="match status" value="1"/>
</dbReference>
<evidence type="ECO:0000256" key="5">
    <source>
        <dbReference type="ARBA" id="ARBA00023002"/>
    </source>
</evidence>
<evidence type="ECO:0000256" key="2">
    <source>
        <dbReference type="ARBA" id="ARBA00022630"/>
    </source>
</evidence>
<dbReference type="InterPro" id="IPR039798">
    <property type="entry name" value="Sulfhydryl_oxidase"/>
</dbReference>
<dbReference type="EMBL" id="CAJNOR010005046">
    <property type="protein sequence ID" value="CAF1542081.1"/>
    <property type="molecule type" value="Genomic_DNA"/>
</dbReference>
<feature type="domain" description="ERV/ALR sulfhydryl oxidase" evidence="10">
    <location>
        <begin position="372"/>
        <end position="479"/>
    </location>
</feature>
<dbReference type="Proteomes" id="UP000663828">
    <property type="component" value="Unassembled WGS sequence"/>
</dbReference>
<dbReference type="SUPFAM" id="SSF69000">
    <property type="entry name" value="FAD-dependent thiol oxidase"/>
    <property type="match status" value="1"/>
</dbReference>
<dbReference type="InterPro" id="IPR017905">
    <property type="entry name" value="ERV/ALR_sulphydryl_oxidase"/>
</dbReference>
<dbReference type="InterPro" id="IPR042568">
    <property type="entry name" value="QSOX_FAD-bd_sf"/>
</dbReference>
<name>A0A815VZR7_ADIRI</name>
<dbReference type="EC" id="1.8.3.2" evidence="7"/>
<keyword evidence="2 7" id="KW-0285">Flavoprotein</keyword>
<evidence type="ECO:0000313" key="11">
    <source>
        <dbReference type="EMBL" id="CAF1322316.1"/>
    </source>
</evidence>
<dbReference type="GO" id="GO:0000139">
    <property type="term" value="C:Golgi membrane"/>
    <property type="evidence" value="ECO:0007669"/>
    <property type="project" value="TreeGrafter"/>
</dbReference>